<accession>A0ACC1WZE1</accession>
<evidence type="ECO:0000313" key="2">
    <source>
        <dbReference type="Proteomes" id="UP001164539"/>
    </source>
</evidence>
<sequence length="133" mass="13849">MGSKAAASTALLLSLNLIFFTLLTSIPSSSASSEILNSKPKPTAAAAESCKDKIKLDLCVGLLNDSVSLEVGNPDHPCCSLLGDLVRLEGRACGCISINLNLLNLVHLNIPNLGLELLVSSCKSKLPPGFQCS</sequence>
<dbReference type="Proteomes" id="UP001164539">
    <property type="component" value="Chromosome 12"/>
</dbReference>
<proteinExistence type="predicted"/>
<protein>
    <submittedName>
        <fullName evidence="1">14 kDa proline-rich protein DC2.15</fullName>
    </submittedName>
</protein>
<evidence type="ECO:0000313" key="1">
    <source>
        <dbReference type="EMBL" id="KAJ4704601.1"/>
    </source>
</evidence>
<comment type="caution">
    <text evidence="1">The sequence shown here is derived from an EMBL/GenBank/DDBJ whole genome shotgun (WGS) entry which is preliminary data.</text>
</comment>
<keyword evidence="2" id="KW-1185">Reference proteome</keyword>
<gene>
    <name evidence="1" type="ORF">OWV82_021487</name>
</gene>
<organism evidence="1 2">
    <name type="scientific">Melia azedarach</name>
    <name type="common">Chinaberry tree</name>
    <dbReference type="NCBI Taxonomy" id="155640"/>
    <lineage>
        <taxon>Eukaryota</taxon>
        <taxon>Viridiplantae</taxon>
        <taxon>Streptophyta</taxon>
        <taxon>Embryophyta</taxon>
        <taxon>Tracheophyta</taxon>
        <taxon>Spermatophyta</taxon>
        <taxon>Magnoliopsida</taxon>
        <taxon>eudicotyledons</taxon>
        <taxon>Gunneridae</taxon>
        <taxon>Pentapetalae</taxon>
        <taxon>rosids</taxon>
        <taxon>malvids</taxon>
        <taxon>Sapindales</taxon>
        <taxon>Meliaceae</taxon>
        <taxon>Melia</taxon>
    </lineage>
</organism>
<name>A0ACC1WZE1_MELAZ</name>
<reference evidence="1 2" key="1">
    <citation type="journal article" date="2023" name="Science">
        <title>Complex scaffold remodeling in plant triterpene biosynthesis.</title>
        <authorList>
            <person name="De La Pena R."/>
            <person name="Hodgson H."/>
            <person name="Liu J.C."/>
            <person name="Stephenson M.J."/>
            <person name="Martin A.C."/>
            <person name="Owen C."/>
            <person name="Harkess A."/>
            <person name="Leebens-Mack J."/>
            <person name="Jimenez L.E."/>
            <person name="Osbourn A."/>
            <person name="Sattely E.S."/>
        </authorList>
    </citation>
    <scope>NUCLEOTIDE SEQUENCE [LARGE SCALE GENOMIC DNA]</scope>
    <source>
        <strain evidence="2">cv. JPN11</strain>
        <tissue evidence="1">Leaf</tissue>
    </source>
</reference>
<dbReference type="EMBL" id="CM051405">
    <property type="protein sequence ID" value="KAJ4704601.1"/>
    <property type="molecule type" value="Genomic_DNA"/>
</dbReference>